<feature type="region of interest" description="Disordered" evidence="12">
    <location>
        <begin position="908"/>
        <end position="927"/>
    </location>
</feature>
<dbReference type="InterPro" id="IPR043024">
    <property type="entry name" value="KA1_sf_fungal"/>
</dbReference>
<evidence type="ECO:0000256" key="3">
    <source>
        <dbReference type="ARBA" id="ARBA00022527"/>
    </source>
</evidence>
<evidence type="ECO:0000313" key="14">
    <source>
        <dbReference type="EMBL" id="EON99073.1"/>
    </source>
</evidence>
<evidence type="ECO:0000256" key="4">
    <source>
        <dbReference type="ARBA" id="ARBA00022553"/>
    </source>
</evidence>
<feature type="compositionally biased region" description="Polar residues" evidence="12">
    <location>
        <begin position="55"/>
        <end position="64"/>
    </location>
</feature>
<keyword evidence="3" id="KW-0723">Serine/threonine-protein kinase</keyword>
<feature type="compositionally biased region" description="Polar residues" evidence="12">
    <location>
        <begin position="829"/>
        <end position="840"/>
    </location>
</feature>
<dbReference type="OrthoDB" id="504170at2759"/>
<dbReference type="Pfam" id="PF00069">
    <property type="entry name" value="Pkinase"/>
    <property type="match status" value="1"/>
</dbReference>
<keyword evidence="5" id="KW-0808">Transferase</keyword>
<dbReference type="InterPro" id="IPR000719">
    <property type="entry name" value="Prot_kinase_dom"/>
</dbReference>
<name>R8BIB6_PHAM7</name>
<dbReference type="InterPro" id="IPR031850">
    <property type="entry name" value="Fungal_KA1_dom"/>
</dbReference>
<dbReference type="Gene3D" id="3.30.310.220">
    <property type="entry name" value="Fungal kinase associated-1 domain"/>
    <property type="match status" value="1"/>
</dbReference>
<keyword evidence="8 11" id="KW-0067">ATP-binding</keyword>
<gene>
    <name evidence="14" type="ORF">UCRPA7_5413</name>
</gene>
<dbReference type="InterPro" id="IPR017441">
    <property type="entry name" value="Protein_kinase_ATP_BS"/>
</dbReference>
<dbReference type="PANTHER" id="PTHR24346:SF110">
    <property type="entry name" value="NON-SPECIFIC SERINE_THREONINE PROTEIN KINASE"/>
    <property type="match status" value="1"/>
</dbReference>
<evidence type="ECO:0000256" key="6">
    <source>
        <dbReference type="ARBA" id="ARBA00022741"/>
    </source>
</evidence>
<feature type="region of interest" description="Disordered" evidence="12">
    <location>
        <begin position="822"/>
        <end position="898"/>
    </location>
</feature>
<evidence type="ECO:0000256" key="9">
    <source>
        <dbReference type="ARBA" id="ARBA00047899"/>
    </source>
</evidence>
<sequence length="1087" mass="122032">MSMASSQHSRPPLMDVSKRVNSAPIASSPKPNKTCGDDHLKENAPYYAGNPSSPPKSATVSARSSVPANARLSAVSEEGSYVHAQVSTAQAAKRSKPALKDVVKEPKIRSYVGPWQLGKSLGAGSSARVRLARHRVTHQSVAVKIMSRKQVQLSSSGSIARLDELEMKQGPGPDGVKRMPLALEREIAILALMDHPNIMKLYDIWETDSEIYLMLEYVEHGDLFHYINRVGHMSEPDAAYIFRQLMSALEYCQEFNICHRDLKPENILLTEDGHVKVCDFGLAALHQNPQDKLRSGCGSPHYAAPELLRRRQYRGDKADNWSMGVILFAMVAGRLPFDQSNTDEMMWHAKRAAYEMPDFFSLELQDFISRILQVNPDKRMSIREMWQHPFITRYDNHPSFQNQRVQAANVRKNKRFDAIDPEDLNPDVFRQLHAMWHALSDKELTAKLIGKEPNDQKMFYHLISSIRGKAGVRANTRYKRGVDFSRVRQRSVDPQPNAPPTISEQSLTPLESVSGDEALLNIEDESPLSGESLEEPQQDHGVSLDARSLSSFFKDVEESSLFQGDDWIHFSNSIARDCDAAFNSSICASPSVNFEAGQREASPFSLEFRPPSVVHQTPEVTPAPPSVTSTATTGPWDLRPLPPPPPQSESVLRDIVEAQSTRNRKSYNSSFDDAATLVVPGLNITKSDMPASLSVPPKPKDYRVVSAPAYAQYGRDSRQLPSIYKSNEGSTPQARAVSAPQHRASAPLPTPHDNRGLEYLAKAERTIRVVHSPSAPKTVGNPVVPEPLNVRKKLSRGYTDPYGDVVRGIDLRQQFARHSQLQDLPEEPTVSSHSNGSSIGQKKKKLSSWFRRTSKDDVKEGMARNSSRQSQHSGATYPKRMESTSTNPPPPILEPTKKKSLIFSLFKATKSEPRPEHEEPAKVEPLTRYSSRSTQIYGRRNTDMAERQIEPQQNWLARLFRVKPATRTLCLAISRRRARQEATILLREWRKWGMRDVEVDKDRNIIFARVGKKNYLKIKEVSFALEIMTVIEHGKRNQLSIIRFTQEKGAASSFHKVVDTTASVFANRGLLVADKRKAKMMVRTLDS</sequence>
<reference evidence="15" key="1">
    <citation type="journal article" date="2013" name="Genome Announc.">
        <title>Draft genome sequence of the ascomycete Phaeoacremonium aleophilum strain UCR-PA7, a causal agent of the esca disease complex in grapevines.</title>
        <authorList>
            <person name="Blanco-Ulate B."/>
            <person name="Rolshausen P."/>
            <person name="Cantu D."/>
        </authorList>
    </citation>
    <scope>NUCLEOTIDE SEQUENCE [LARGE SCALE GENOMIC DNA]</scope>
    <source>
        <strain evidence="15">UCR-PA7</strain>
    </source>
</reference>
<dbReference type="Pfam" id="PF16797">
    <property type="entry name" value="Fungal_KA1"/>
    <property type="match status" value="1"/>
</dbReference>
<feature type="compositionally biased region" description="Polar residues" evidence="12">
    <location>
        <begin position="864"/>
        <end position="874"/>
    </location>
</feature>
<protein>
    <recommendedName>
        <fullName evidence="2">non-specific serine/threonine protein kinase</fullName>
        <ecNumber evidence="2">2.7.11.1</ecNumber>
    </recommendedName>
</protein>
<proteinExistence type="inferred from homology"/>
<dbReference type="KEGG" id="tmn:UCRPA7_5413"/>
<feature type="compositionally biased region" description="Polar residues" evidence="12">
    <location>
        <begin position="724"/>
        <end position="733"/>
    </location>
</feature>
<feature type="region of interest" description="Disordered" evidence="12">
    <location>
        <begin position="1"/>
        <end position="64"/>
    </location>
</feature>
<evidence type="ECO:0000256" key="11">
    <source>
        <dbReference type="PROSITE-ProRule" id="PRU10141"/>
    </source>
</evidence>
<dbReference type="GO" id="GO:0004674">
    <property type="term" value="F:protein serine/threonine kinase activity"/>
    <property type="evidence" value="ECO:0007669"/>
    <property type="project" value="UniProtKB-KW"/>
</dbReference>
<evidence type="ECO:0000256" key="1">
    <source>
        <dbReference type="ARBA" id="ARBA00010791"/>
    </source>
</evidence>
<comment type="catalytic activity">
    <reaction evidence="10">
        <text>L-seryl-[protein] + ATP = O-phospho-L-seryl-[protein] + ADP + H(+)</text>
        <dbReference type="Rhea" id="RHEA:17989"/>
        <dbReference type="Rhea" id="RHEA-COMP:9863"/>
        <dbReference type="Rhea" id="RHEA-COMP:11604"/>
        <dbReference type="ChEBI" id="CHEBI:15378"/>
        <dbReference type="ChEBI" id="CHEBI:29999"/>
        <dbReference type="ChEBI" id="CHEBI:30616"/>
        <dbReference type="ChEBI" id="CHEBI:83421"/>
        <dbReference type="ChEBI" id="CHEBI:456216"/>
        <dbReference type="EC" id="2.7.11.1"/>
    </reaction>
</comment>
<feature type="domain" description="Protein kinase" evidence="13">
    <location>
        <begin position="115"/>
        <end position="391"/>
    </location>
</feature>
<keyword evidence="15" id="KW-1185">Reference proteome</keyword>
<dbReference type="SMART" id="SM00220">
    <property type="entry name" value="S_TKc"/>
    <property type="match status" value="1"/>
</dbReference>
<dbReference type="RefSeq" id="XP_007916151.1">
    <property type="nucleotide sequence ID" value="XM_007917960.1"/>
</dbReference>
<dbReference type="eggNOG" id="KOG0588">
    <property type="taxonomic scope" value="Eukaryota"/>
</dbReference>
<feature type="binding site" evidence="11">
    <location>
        <position position="144"/>
    </location>
    <ligand>
        <name>ATP</name>
        <dbReference type="ChEBI" id="CHEBI:30616"/>
    </ligand>
</feature>
<evidence type="ECO:0000256" key="8">
    <source>
        <dbReference type="ARBA" id="ARBA00022840"/>
    </source>
</evidence>
<dbReference type="PANTHER" id="PTHR24346">
    <property type="entry name" value="MAP/MICROTUBULE AFFINITY-REGULATING KINASE"/>
    <property type="match status" value="1"/>
</dbReference>
<dbReference type="InterPro" id="IPR008271">
    <property type="entry name" value="Ser/Thr_kinase_AS"/>
</dbReference>
<feature type="region of interest" description="Disordered" evidence="12">
    <location>
        <begin position="485"/>
        <end position="507"/>
    </location>
</feature>
<dbReference type="PROSITE" id="PS00107">
    <property type="entry name" value="PROTEIN_KINASE_ATP"/>
    <property type="match status" value="1"/>
</dbReference>
<feature type="compositionally biased region" description="Basic and acidic residues" evidence="12">
    <location>
        <begin position="909"/>
        <end position="922"/>
    </location>
</feature>
<dbReference type="SUPFAM" id="SSF56112">
    <property type="entry name" value="Protein kinase-like (PK-like)"/>
    <property type="match status" value="1"/>
</dbReference>
<evidence type="ECO:0000313" key="15">
    <source>
        <dbReference type="Proteomes" id="UP000014074"/>
    </source>
</evidence>
<dbReference type="PROSITE" id="PS00108">
    <property type="entry name" value="PROTEIN_KINASE_ST"/>
    <property type="match status" value="1"/>
</dbReference>
<dbReference type="InterPro" id="IPR011009">
    <property type="entry name" value="Kinase-like_dom_sf"/>
</dbReference>
<evidence type="ECO:0000259" key="13">
    <source>
        <dbReference type="PROSITE" id="PS50011"/>
    </source>
</evidence>
<keyword evidence="6 11" id="KW-0547">Nucleotide-binding</keyword>
<dbReference type="AlphaFoldDB" id="R8BIB6"/>
<evidence type="ECO:0000256" key="5">
    <source>
        <dbReference type="ARBA" id="ARBA00022679"/>
    </source>
</evidence>
<evidence type="ECO:0000256" key="12">
    <source>
        <dbReference type="SAM" id="MobiDB-lite"/>
    </source>
</evidence>
<comment type="catalytic activity">
    <reaction evidence="9">
        <text>L-threonyl-[protein] + ATP = O-phospho-L-threonyl-[protein] + ADP + H(+)</text>
        <dbReference type="Rhea" id="RHEA:46608"/>
        <dbReference type="Rhea" id="RHEA-COMP:11060"/>
        <dbReference type="Rhea" id="RHEA-COMP:11605"/>
        <dbReference type="ChEBI" id="CHEBI:15378"/>
        <dbReference type="ChEBI" id="CHEBI:30013"/>
        <dbReference type="ChEBI" id="CHEBI:30616"/>
        <dbReference type="ChEBI" id="CHEBI:61977"/>
        <dbReference type="ChEBI" id="CHEBI:456216"/>
        <dbReference type="EC" id="2.7.11.1"/>
    </reaction>
</comment>
<comment type="similarity">
    <text evidence="1">Belongs to the protein kinase superfamily. CAMK Ser/Thr protein kinase family. NIM1 subfamily.</text>
</comment>
<accession>R8BIB6</accession>
<evidence type="ECO:0000256" key="10">
    <source>
        <dbReference type="ARBA" id="ARBA00048679"/>
    </source>
</evidence>
<dbReference type="Gene3D" id="1.10.510.10">
    <property type="entry name" value="Transferase(Phosphotransferase) domain 1"/>
    <property type="match status" value="1"/>
</dbReference>
<keyword evidence="4" id="KW-0597">Phosphoprotein</keyword>
<dbReference type="PROSITE" id="PS50011">
    <property type="entry name" value="PROTEIN_KINASE_DOM"/>
    <property type="match status" value="1"/>
</dbReference>
<feature type="region of interest" description="Disordered" evidence="12">
    <location>
        <begin position="716"/>
        <end position="755"/>
    </location>
</feature>
<dbReference type="EC" id="2.7.11.1" evidence="2"/>
<evidence type="ECO:0000256" key="7">
    <source>
        <dbReference type="ARBA" id="ARBA00022777"/>
    </source>
</evidence>
<dbReference type="GO" id="GO:0005938">
    <property type="term" value="C:cell cortex"/>
    <property type="evidence" value="ECO:0007669"/>
    <property type="project" value="UniProtKB-ARBA"/>
</dbReference>
<dbReference type="EMBL" id="KB933181">
    <property type="protein sequence ID" value="EON99073.1"/>
    <property type="molecule type" value="Genomic_DNA"/>
</dbReference>
<organism evidence="14 15">
    <name type="scientific">Phaeoacremonium minimum (strain UCR-PA7)</name>
    <name type="common">Esca disease fungus</name>
    <name type="synonym">Togninia minima</name>
    <dbReference type="NCBI Taxonomy" id="1286976"/>
    <lineage>
        <taxon>Eukaryota</taxon>
        <taxon>Fungi</taxon>
        <taxon>Dikarya</taxon>
        <taxon>Ascomycota</taxon>
        <taxon>Pezizomycotina</taxon>
        <taxon>Sordariomycetes</taxon>
        <taxon>Sordariomycetidae</taxon>
        <taxon>Togniniales</taxon>
        <taxon>Togniniaceae</taxon>
        <taxon>Phaeoacremonium</taxon>
    </lineage>
</organism>
<feature type="region of interest" description="Disordered" evidence="12">
    <location>
        <begin position="614"/>
        <end position="649"/>
    </location>
</feature>
<dbReference type="GeneID" id="19325966"/>
<dbReference type="GO" id="GO:0035556">
    <property type="term" value="P:intracellular signal transduction"/>
    <property type="evidence" value="ECO:0007669"/>
    <property type="project" value="TreeGrafter"/>
</dbReference>
<dbReference type="FunFam" id="1.10.510.10:FF:000571">
    <property type="entry name" value="Maternal embryonic leucine zipper kinase"/>
    <property type="match status" value="1"/>
</dbReference>
<dbReference type="Proteomes" id="UP000014074">
    <property type="component" value="Unassembled WGS sequence"/>
</dbReference>
<evidence type="ECO:0000256" key="2">
    <source>
        <dbReference type="ARBA" id="ARBA00012513"/>
    </source>
</evidence>
<feature type="compositionally biased region" description="Basic and acidic residues" evidence="12">
    <location>
        <begin position="853"/>
        <end position="862"/>
    </location>
</feature>
<dbReference type="HOGENOM" id="CLU_004222_0_0_1"/>
<keyword evidence="7 14" id="KW-0418">Kinase</keyword>
<dbReference type="GO" id="GO:0005524">
    <property type="term" value="F:ATP binding"/>
    <property type="evidence" value="ECO:0007669"/>
    <property type="project" value="UniProtKB-UniRule"/>
</dbReference>